<feature type="region of interest" description="Disordered" evidence="1">
    <location>
        <begin position="294"/>
        <end position="350"/>
    </location>
</feature>
<dbReference type="SMART" id="SM00554">
    <property type="entry name" value="FAS1"/>
    <property type="match status" value="2"/>
</dbReference>
<dbReference type="Proteomes" id="UP001316803">
    <property type="component" value="Unassembled WGS sequence"/>
</dbReference>
<gene>
    <name evidence="4" type="ORF">OHC33_006808</name>
</gene>
<comment type="caution">
    <text evidence="4">The sequence shown here is derived from an EMBL/GenBank/DDBJ whole genome shotgun (WGS) entry which is preliminary data.</text>
</comment>
<evidence type="ECO:0000259" key="3">
    <source>
        <dbReference type="PROSITE" id="PS50213"/>
    </source>
</evidence>
<dbReference type="GO" id="GO:0016236">
    <property type="term" value="P:macroautophagy"/>
    <property type="evidence" value="ECO:0007669"/>
    <property type="project" value="TreeGrafter"/>
</dbReference>
<dbReference type="InterPro" id="IPR000782">
    <property type="entry name" value="FAS1_domain"/>
</dbReference>
<organism evidence="4 5">
    <name type="scientific">Knufia fluminis</name>
    <dbReference type="NCBI Taxonomy" id="191047"/>
    <lineage>
        <taxon>Eukaryota</taxon>
        <taxon>Fungi</taxon>
        <taxon>Dikarya</taxon>
        <taxon>Ascomycota</taxon>
        <taxon>Pezizomycotina</taxon>
        <taxon>Eurotiomycetes</taxon>
        <taxon>Chaetothyriomycetidae</taxon>
        <taxon>Chaetothyriales</taxon>
        <taxon>Trichomeriaceae</taxon>
        <taxon>Knufia</taxon>
    </lineage>
</organism>
<evidence type="ECO:0000313" key="5">
    <source>
        <dbReference type="Proteomes" id="UP001316803"/>
    </source>
</evidence>
<dbReference type="PROSITE" id="PS50213">
    <property type="entry name" value="FAS1"/>
    <property type="match status" value="2"/>
</dbReference>
<dbReference type="PANTHER" id="PTHR10900">
    <property type="entry name" value="PERIOSTIN-RELATED"/>
    <property type="match status" value="1"/>
</dbReference>
<dbReference type="InterPro" id="IPR050904">
    <property type="entry name" value="Adhesion/Biosynth-related"/>
</dbReference>
<accession>A0AAN8ELV0</accession>
<protein>
    <recommendedName>
        <fullName evidence="3">FAS1 domain-containing protein</fullName>
    </recommendedName>
</protein>
<evidence type="ECO:0000313" key="4">
    <source>
        <dbReference type="EMBL" id="KAK5952335.1"/>
    </source>
</evidence>
<evidence type="ECO:0000256" key="2">
    <source>
        <dbReference type="SAM" id="SignalP"/>
    </source>
</evidence>
<keyword evidence="5" id="KW-1185">Reference proteome</keyword>
<feature type="domain" description="FAS1" evidence="3">
    <location>
        <begin position="16"/>
        <end position="158"/>
    </location>
</feature>
<dbReference type="AlphaFoldDB" id="A0AAN8ELV0"/>
<dbReference type="SUPFAM" id="SSF82153">
    <property type="entry name" value="FAS1 domain"/>
    <property type="match status" value="2"/>
</dbReference>
<reference evidence="4 5" key="1">
    <citation type="submission" date="2022-12" db="EMBL/GenBank/DDBJ databases">
        <title>Genomic features and morphological characterization of a novel Knufia sp. strain isolated from spacecraft assembly facility.</title>
        <authorList>
            <person name="Teixeira M."/>
            <person name="Chander A.M."/>
            <person name="Stajich J.E."/>
            <person name="Venkateswaran K."/>
        </authorList>
    </citation>
    <scope>NUCLEOTIDE SEQUENCE [LARGE SCALE GENOMIC DNA]</scope>
    <source>
        <strain evidence="4 5">FJI-L2-BK-P2</strain>
    </source>
</reference>
<dbReference type="PANTHER" id="PTHR10900:SF77">
    <property type="entry name" value="FI19380P1"/>
    <property type="match status" value="1"/>
</dbReference>
<keyword evidence="2" id="KW-0732">Signal</keyword>
<evidence type="ECO:0000256" key="1">
    <source>
        <dbReference type="SAM" id="MobiDB-lite"/>
    </source>
</evidence>
<dbReference type="Gene3D" id="2.30.180.10">
    <property type="entry name" value="FAS1 domain"/>
    <property type="match status" value="2"/>
</dbReference>
<dbReference type="EMBL" id="JAKLMC020000016">
    <property type="protein sequence ID" value="KAK5952335.1"/>
    <property type="molecule type" value="Genomic_DNA"/>
</dbReference>
<dbReference type="GO" id="GO:0000329">
    <property type="term" value="C:fungal-type vacuole membrane"/>
    <property type="evidence" value="ECO:0007669"/>
    <property type="project" value="TreeGrafter"/>
</dbReference>
<feature type="signal peptide" evidence="2">
    <location>
        <begin position="1"/>
        <end position="16"/>
    </location>
</feature>
<feature type="chain" id="PRO_5042958067" description="FAS1 domain-containing protein" evidence="2">
    <location>
        <begin position="17"/>
        <end position="375"/>
    </location>
</feature>
<dbReference type="InterPro" id="IPR036378">
    <property type="entry name" value="FAS1_dom_sf"/>
</dbReference>
<feature type="compositionally biased region" description="Low complexity" evidence="1">
    <location>
        <begin position="294"/>
        <end position="308"/>
    </location>
</feature>
<feature type="domain" description="FAS1" evidence="3">
    <location>
        <begin position="160"/>
        <end position="289"/>
    </location>
</feature>
<sequence>MKTAAIALALASTAVGQSLTEVLSSSPQLSNLTTLLQPYADQFSNLTNITLLAPDNNAISTFLNTTTGAAVASQPNLVQAILNYHVLQGNYSNITNTSFIPTSLQSGAYANVTGGQRVEAVPSDGNVTFFSGLLQNSSVVNASIPFDQGTVHIISQFLTLPQNVSATAVALNLTSAVGAIQTLNLTQQIDNTEDLTVFLPNNAAFQRVGGNLANLSTTDLANILSYHVVPGRVLYSTQIMNGSSVGTLSQGSNLTARLEGEDVYINQARVIRPNVLVANGVIHVIDRVLNPANATAAPNTSASSTEEAFAGATSASDEPFTSGVPTPTSAIESDAGEAQATGGSSSSSGGAFRPLETGAIGMAALFGGAAAVMNM</sequence>
<proteinExistence type="predicted"/>
<name>A0AAN8ELV0_9EURO</name>
<dbReference type="Pfam" id="PF02469">
    <property type="entry name" value="Fasciclin"/>
    <property type="match status" value="2"/>
</dbReference>